<evidence type="ECO:0000259" key="1">
    <source>
        <dbReference type="PROSITE" id="PS50943"/>
    </source>
</evidence>
<reference evidence="2" key="1">
    <citation type="submission" date="2023-04" db="EMBL/GenBank/DDBJ databases">
        <title>Genome dynamics across the evolutionary transition to endosymbiosis.</title>
        <authorList>
            <person name="Siozios S."/>
            <person name="Nadal-Jimenez P."/>
            <person name="Azagi T."/>
            <person name="Sprong H."/>
            <person name="Frost C.L."/>
            <person name="Parratt S.R."/>
            <person name="Taylor G."/>
            <person name="Brettell L."/>
            <person name="Lew K.C."/>
            <person name="Croft L."/>
            <person name="King K.C."/>
            <person name="Brockhurst M.A."/>
            <person name="Hypsa V."/>
            <person name="Novakova E."/>
            <person name="Darby A.C."/>
            <person name="Hurst G.D.D."/>
        </authorList>
    </citation>
    <scope>NUCLEOTIDE SEQUENCE</scope>
    <source>
        <strain evidence="2">APv</strain>
    </source>
</reference>
<dbReference type="InterPro" id="IPR001387">
    <property type="entry name" value="Cro/C1-type_HTH"/>
</dbReference>
<dbReference type="InterPro" id="IPR010982">
    <property type="entry name" value="Lambda_DNA-bd_dom_sf"/>
</dbReference>
<dbReference type="PROSITE" id="PS50943">
    <property type="entry name" value="HTH_CROC1"/>
    <property type="match status" value="1"/>
</dbReference>
<accession>A0AA95GRV6</accession>
<dbReference type="GO" id="GO:0003677">
    <property type="term" value="F:DNA binding"/>
    <property type="evidence" value="ECO:0007669"/>
    <property type="project" value="InterPro"/>
</dbReference>
<sequence length="103" mass="11387">MSFSQRVVTLRKQRGLTQQGLSDATGIHVQQIKRYESGSSLPTAEEREPKDDMKLRFEALAAMSATDQAVVKAVIDAIMVKSQVTQAVTEVSKNTRHGVKKDK</sequence>
<dbReference type="EMBL" id="CP123504">
    <property type="protein sequence ID" value="WGM02876.1"/>
    <property type="molecule type" value="Genomic_DNA"/>
</dbReference>
<dbReference type="SMART" id="SM00530">
    <property type="entry name" value="HTH_XRE"/>
    <property type="match status" value="1"/>
</dbReference>
<gene>
    <name evidence="2" type="ORF">QE210_07350</name>
</gene>
<evidence type="ECO:0000313" key="3">
    <source>
        <dbReference type="Proteomes" id="UP001177595"/>
    </source>
</evidence>
<protein>
    <submittedName>
        <fullName evidence="2">Helix-turn-helix transcriptional regulator</fullName>
    </submittedName>
</protein>
<proteinExistence type="predicted"/>
<dbReference type="AlphaFoldDB" id="A0AA95GRV6"/>
<feature type="domain" description="HTH cro/C1-type" evidence="1">
    <location>
        <begin position="7"/>
        <end position="45"/>
    </location>
</feature>
<evidence type="ECO:0000313" key="2">
    <source>
        <dbReference type="EMBL" id="WGM02876.1"/>
    </source>
</evidence>
<organism evidence="2 3">
    <name type="scientific">Arsenophonus nasoniae</name>
    <name type="common">son-killer infecting Nasonia vitripennis</name>
    <dbReference type="NCBI Taxonomy" id="638"/>
    <lineage>
        <taxon>Bacteria</taxon>
        <taxon>Pseudomonadati</taxon>
        <taxon>Pseudomonadota</taxon>
        <taxon>Gammaproteobacteria</taxon>
        <taxon>Enterobacterales</taxon>
        <taxon>Morganellaceae</taxon>
        <taxon>Arsenophonus</taxon>
    </lineage>
</organism>
<dbReference type="Pfam" id="PF01381">
    <property type="entry name" value="HTH_3"/>
    <property type="match status" value="1"/>
</dbReference>
<dbReference type="CDD" id="cd00093">
    <property type="entry name" value="HTH_XRE"/>
    <property type="match status" value="1"/>
</dbReference>
<dbReference type="Gene3D" id="1.10.260.40">
    <property type="entry name" value="lambda repressor-like DNA-binding domains"/>
    <property type="match status" value="1"/>
</dbReference>
<dbReference type="Proteomes" id="UP001177595">
    <property type="component" value="Chromosome"/>
</dbReference>
<dbReference type="SUPFAM" id="SSF47413">
    <property type="entry name" value="lambda repressor-like DNA-binding domains"/>
    <property type="match status" value="1"/>
</dbReference>
<dbReference type="RefSeq" id="WP_280626024.1">
    <property type="nucleotide sequence ID" value="NZ_CP123504.1"/>
</dbReference>
<name>A0AA95GRV6_9GAMM</name>